<evidence type="ECO:0000313" key="4">
    <source>
        <dbReference type="EMBL" id="TBN41785.1"/>
    </source>
</evidence>
<feature type="DNA-binding region" description="H-T-H motif" evidence="2">
    <location>
        <begin position="37"/>
        <end position="56"/>
    </location>
</feature>
<dbReference type="SUPFAM" id="SSF48498">
    <property type="entry name" value="Tetracyclin repressor-like, C-terminal domain"/>
    <property type="match status" value="1"/>
</dbReference>
<dbReference type="GO" id="GO:0000976">
    <property type="term" value="F:transcription cis-regulatory region binding"/>
    <property type="evidence" value="ECO:0007669"/>
    <property type="project" value="TreeGrafter"/>
</dbReference>
<dbReference type="Pfam" id="PF00440">
    <property type="entry name" value="TetR_N"/>
    <property type="match status" value="1"/>
</dbReference>
<keyword evidence="5" id="KW-1185">Reference proteome</keyword>
<evidence type="ECO:0000259" key="3">
    <source>
        <dbReference type="PROSITE" id="PS50977"/>
    </source>
</evidence>
<keyword evidence="1 2" id="KW-0238">DNA-binding</keyword>
<accession>A0A4Q9G3G0</accession>
<dbReference type="RefSeq" id="WP_130990243.1">
    <property type="nucleotide sequence ID" value="NZ_SISK01000003.1"/>
</dbReference>
<dbReference type="PROSITE" id="PS50977">
    <property type="entry name" value="HTH_TETR_2"/>
    <property type="match status" value="1"/>
</dbReference>
<comment type="caution">
    <text evidence="4">The sequence shown here is derived from an EMBL/GenBank/DDBJ whole genome shotgun (WGS) entry which is preliminary data.</text>
</comment>
<dbReference type="GO" id="GO:0003700">
    <property type="term" value="F:DNA-binding transcription factor activity"/>
    <property type="evidence" value="ECO:0007669"/>
    <property type="project" value="TreeGrafter"/>
</dbReference>
<dbReference type="PANTHER" id="PTHR30055">
    <property type="entry name" value="HTH-TYPE TRANSCRIPTIONAL REGULATOR RUTR"/>
    <property type="match status" value="1"/>
</dbReference>
<dbReference type="GO" id="GO:0045892">
    <property type="term" value="P:negative regulation of DNA-templated transcription"/>
    <property type="evidence" value="ECO:0007669"/>
    <property type="project" value="InterPro"/>
</dbReference>
<name>A0A4Q9G3G0_9RHOB</name>
<reference evidence="4 5" key="1">
    <citation type="submission" date="2019-02" db="EMBL/GenBank/DDBJ databases">
        <title>Paracoccus subflavus sp. nov., isolated from marine sediment of the Pacific Ocean.</title>
        <authorList>
            <person name="Zhang G."/>
        </authorList>
    </citation>
    <scope>NUCLEOTIDE SEQUENCE [LARGE SCALE GENOMIC DNA]</scope>
    <source>
        <strain evidence="4 5">GY0581</strain>
    </source>
</reference>
<evidence type="ECO:0000313" key="5">
    <source>
        <dbReference type="Proteomes" id="UP000293520"/>
    </source>
</evidence>
<evidence type="ECO:0000256" key="1">
    <source>
        <dbReference type="ARBA" id="ARBA00023125"/>
    </source>
</evidence>
<dbReference type="AlphaFoldDB" id="A0A4Q9G3G0"/>
<dbReference type="Gene3D" id="1.10.357.10">
    <property type="entry name" value="Tetracycline Repressor, domain 2"/>
    <property type="match status" value="1"/>
</dbReference>
<dbReference type="PRINTS" id="PR00455">
    <property type="entry name" value="HTHTETR"/>
</dbReference>
<dbReference type="InterPro" id="IPR001647">
    <property type="entry name" value="HTH_TetR"/>
</dbReference>
<dbReference type="Gene3D" id="1.10.10.60">
    <property type="entry name" value="Homeodomain-like"/>
    <property type="match status" value="1"/>
</dbReference>
<dbReference type="InterPro" id="IPR036271">
    <property type="entry name" value="Tet_transcr_reg_TetR-rel_C_sf"/>
</dbReference>
<feature type="domain" description="HTH tetR-type" evidence="3">
    <location>
        <begin position="14"/>
        <end position="74"/>
    </location>
</feature>
<organism evidence="4 5">
    <name type="scientific">Paracoccus subflavus</name>
    <dbReference type="NCBI Taxonomy" id="2528244"/>
    <lineage>
        <taxon>Bacteria</taxon>
        <taxon>Pseudomonadati</taxon>
        <taxon>Pseudomonadota</taxon>
        <taxon>Alphaproteobacteria</taxon>
        <taxon>Rhodobacterales</taxon>
        <taxon>Paracoccaceae</taxon>
        <taxon>Paracoccus</taxon>
    </lineage>
</organism>
<dbReference type="PANTHER" id="PTHR30055:SF196">
    <property type="entry name" value="HTH-TYPE TRANSCRIPTIONAL REGULATOR RUTR"/>
    <property type="match status" value="1"/>
</dbReference>
<dbReference type="Proteomes" id="UP000293520">
    <property type="component" value="Unassembled WGS sequence"/>
</dbReference>
<dbReference type="EMBL" id="SISK01000003">
    <property type="protein sequence ID" value="TBN41785.1"/>
    <property type="molecule type" value="Genomic_DNA"/>
</dbReference>
<dbReference type="OrthoDB" id="2356263at2"/>
<evidence type="ECO:0000256" key="2">
    <source>
        <dbReference type="PROSITE-ProRule" id="PRU00335"/>
    </source>
</evidence>
<protein>
    <submittedName>
        <fullName evidence="4">TetR family transcriptional regulator</fullName>
    </submittedName>
</protein>
<dbReference type="InterPro" id="IPR013573">
    <property type="entry name" value="Tscrpt_reg_YcdC_C"/>
</dbReference>
<dbReference type="SUPFAM" id="SSF46689">
    <property type="entry name" value="Homeodomain-like"/>
    <property type="match status" value="1"/>
</dbReference>
<dbReference type="Pfam" id="PF08362">
    <property type="entry name" value="TetR_C_3"/>
    <property type="match status" value="1"/>
</dbReference>
<gene>
    <name evidence="4" type="ORF">EYE42_05080</name>
</gene>
<dbReference type="InterPro" id="IPR009057">
    <property type="entry name" value="Homeodomain-like_sf"/>
</dbReference>
<sequence>MADQAQPILTRIQQKNRDLILEGALTVFSESGFRGATVDQIARAAGLSKPNVLYYFGSKDDIHKTLLTTLLDMWLAPMVRIDPAGEPLDEVLGYVRAKLEMSRRFPRESRLFAYEILQGAPHLTEILGGSLRGIVDTAAATLQGWMDQGRLTPMDPRHLIFSIWALTQHYADFDVQIRAVLGPGHDAFDEAERFLENLYRKLLEA</sequence>
<proteinExistence type="predicted"/>
<dbReference type="InterPro" id="IPR050109">
    <property type="entry name" value="HTH-type_TetR-like_transc_reg"/>
</dbReference>